<evidence type="ECO:0000313" key="4">
    <source>
        <dbReference type="Proteomes" id="UP000030746"/>
    </source>
</evidence>
<evidence type="ECO:0000256" key="1">
    <source>
        <dbReference type="PROSITE-ProRule" id="PRU00023"/>
    </source>
</evidence>
<dbReference type="AlphaFoldDB" id="V3YX29"/>
<dbReference type="SMART" id="SM00248">
    <property type="entry name" value="ANK"/>
    <property type="match status" value="5"/>
</dbReference>
<dbReference type="InterPro" id="IPR013783">
    <property type="entry name" value="Ig-like_fold"/>
</dbReference>
<dbReference type="Pfam" id="PF13637">
    <property type="entry name" value="Ank_4"/>
    <property type="match status" value="1"/>
</dbReference>
<dbReference type="SMART" id="SM00060">
    <property type="entry name" value="FN3"/>
    <property type="match status" value="1"/>
</dbReference>
<sequence length="337" mass="37176">MSNVFFCKISALPKPPPPIVGKVTHFSVELYWEEALSEALATLPKIDGKIKSCLQEQDKHNVWGNIYTGYGKRHTITGLEPLTTYRFRLRFINDKGTGDWSQHVVVATTKEPLNGEHLHRAILLHDVPGLQKIIDTGEVDINVPDKFGFTGLMQSVQKGFVDIAEVLIEYGADVHARNDAGKTPLMLACFAGKIEAVQLLRSHDARYTDFDKGGSTPIHWAVDGGNVKLLEWIVADGGDINIKDNNCGWTPLLRCASVGGNRETGLTLLMNGADINAQDKDGKTTLMISILNGNIALLELLLQRRADIGVKNEYGKTAYEMAQSMDKRVSYICLINS</sequence>
<dbReference type="SUPFAM" id="SSF49265">
    <property type="entry name" value="Fibronectin type III"/>
    <property type="match status" value="1"/>
</dbReference>
<dbReference type="GeneID" id="20230427"/>
<dbReference type="Pfam" id="PF13857">
    <property type="entry name" value="Ank_5"/>
    <property type="match status" value="1"/>
</dbReference>
<dbReference type="PROSITE" id="PS50297">
    <property type="entry name" value="ANK_REP_REGION"/>
    <property type="match status" value="3"/>
</dbReference>
<dbReference type="OrthoDB" id="9995210at2759"/>
<dbReference type="Gene3D" id="2.60.40.10">
    <property type="entry name" value="Immunoglobulins"/>
    <property type="match status" value="1"/>
</dbReference>
<dbReference type="RefSeq" id="XP_009066423.1">
    <property type="nucleotide sequence ID" value="XM_009068175.1"/>
</dbReference>
<feature type="repeat" description="ANK" evidence="1">
    <location>
        <begin position="180"/>
        <end position="212"/>
    </location>
</feature>
<dbReference type="PROSITE" id="PS50853">
    <property type="entry name" value="FN3"/>
    <property type="match status" value="1"/>
</dbReference>
<dbReference type="OMA" id="NFGHRLR"/>
<reference evidence="3 4" key="1">
    <citation type="journal article" date="2013" name="Nature">
        <title>Insights into bilaterian evolution from three spiralian genomes.</title>
        <authorList>
            <person name="Simakov O."/>
            <person name="Marletaz F."/>
            <person name="Cho S.J."/>
            <person name="Edsinger-Gonzales E."/>
            <person name="Havlak P."/>
            <person name="Hellsten U."/>
            <person name="Kuo D.H."/>
            <person name="Larsson T."/>
            <person name="Lv J."/>
            <person name="Arendt D."/>
            <person name="Savage R."/>
            <person name="Osoegawa K."/>
            <person name="de Jong P."/>
            <person name="Grimwood J."/>
            <person name="Chapman J.A."/>
            <person name="Shapiro H."/>
            <person name="Aerts A."/>
            <person name="Otillar R.P."/>
            <person name="Terry A.Y."/>
            <person name="Boore J.L."/>
            <person name="Grigoriev I.V."/>
            <person name="Lindberg D.R."/>
            <person name="Seaver E.C."/>
            <person name="Weisblat D.A."/>
            <person name="Putnam N.H."/>
            <person name="Rokhsar D.S."/>
        </authorList>
    </citation>
    <scope>NUCLEOTIDE SEQUENCE [LARGE SCALE GENOMIC DNA]</scope>
</reference>
<keyword evidence="1" id="KW-0040">ANK repeat</keyword>
<dbReference type="STRING" id="225164.V3YX29"/>
<dbReference type="GO" id="GO:0042981">
    <property type="term" value="P:regulation of apoptotic process"/>
    <property type="evidence" value="ECO:0007669"/>
    <property type="project" value="TreeGrafter"/>
</dbReference>
<dbReference type="CDD" id="cd00063">
    <property type="entry name" value="FN3"/>
    <property type="match status" value="1"/>
</dbReference>
<dbReference type="Pfam" id="PF00041">
    <property type="entry name" value="fn3"/>
    <property type="match status" value="1"/>
</dbReference>
<gene>
    <name evidence="3" type="ORF">LOTGIDRAFT_109061</name>
</gene>
<dbReference type="InterPro" id="IPR036116">
    <property type="entry name" value="FN3_sf"/>
</dbReference>
<evidence type="ECO:0000313" key="3">
    <source>
        <dbReference type="EMBL" id="ESO82618.1"/>
    </source>
</evidence>
<feature type="domain" description="Fibronectin type-III" evidence="2">
    <location>
        <begin position="14"/>
        <end position="112"/>
    </location>
</feature>
<dbReference type="Pfam" id="PF12796">
    <property type="entry name" value="Ank_2"/>
    <property type="match status" value="1"/>
</dbReference>
<proteinExistence type="predicted"/>
<organism evidence="3 4">
    <name type="scientific">Lottia gigantea</name>
    <name type="common">Giant owl limpet</name>
    <dbReference type="NCBI Taxonomy" id="225164"/>
    <lineage>
        <taxon>Eukaryota</taxon>
        <taxon>Metazoa</taxon>
        <taxon>Spiralia</taxon>
        <taxon>Lophotrochozoa</taxon>
        <taxon>Mollusca</taxon>
        <taxon>Gastropoda</taxon>
        <taxon>Patellogastropoda</taxon>
        <taxon>Lottioidea</taxon>
        <taxon>Lottiidae</taxon>
        <taxon>Lottia</taxon>
    </lineage>
</organism>
<dbReference type="PROSITE" id="PS50088">
    <property type="entry name" value="ANK_REPEAT"/>
    <property type="match status" value="4"/>
</dbReference>
<evidence type="ECO:0000259" key="2">
    <source>
        <dbReference type="PROSITE" id="PS50853"/>
    </source>
</evidence>
<dbReference type="SUPFAM" id="SSF48403">
    <property type="entry name" value="Ankyrin repeat"/>
    <property type="match status" value="1"/>
</dbReference>
<dbReference type="Proteomes" id="UP000030746">
    <property type="component" value="Unassembled WGS sequence"/>
</dbReference>
<feature type="repeat" description="ANK" evidence="1">
    <location>
        <begin position="147"/>
        <end position="179"/>
    </location>
</feature>
<dbReference type="PANTHER" id="PTHR24183:SF1">
    <property type="entry name" value="FIBRONECTIN TYPE 3 AND ANKYRIN REPEAT DOMAINS PROTEIN 1"/>
    <property type="match status" value="1"/>
</dbReference>
<accession>V3YX29</accession>
<dbReference type="GO" id="GO:0005634">
    <property type="term" value="C:nucleus"/>
    <property type="evidence" value="ECO:0007669"/>
    <property type="project" value="TreeGrafter"/>
</dbReference>
<dbReference type="CTD" id="20230427"/>
<dbReference type="KEGG" id="lgi:LOTGIDRAFT_109061"/>
<keyword evidence="4" id="KW-1185">Reference proteome</keyword>
<feature type="repeat" description="ANK" evidence="1">
    <location>
        <begin position="213"/>
        <end position="245"/>
    </location>
</feature>
<dbReference type="InterPro" id="IPR003961">
    <property type="entry name" value="FN3_dom"/>
</dbReference>
<dbReference type="EMBL" id="KB203854">
    <property type="protein sequence ID" value="ESO82618.1"/>
    <property type="molecule type" value="Genomic_DNA"/>
</dbReference>
<dbReference type="InterPro" id="IPR036770">
    <property type="entry name" value="Ankyrin_rpt-contain_sf"/>
</dbReference>
<dbReference type="Gene3D" id="1.25.40.20">
    <property type="entry name" value="Ankyrin repeat-containing domain"/>
    <property type="match status" value="2"/>
</dbReference>
<name>V3YX29_LOTGI</name>
<dbReference type="PANTHER" id="PTHR24183">
    <property type="entry name" value="FIBRONECTIN TYPE 3 AND ANKYRIN REPEAT DOMAINS PROTEIN 1"/>
    <property type="match status" value="1"/>
</dbReference>
<dbReference type="HOGENOM" id="CLU_000134_5_0_1"/>
<feature type="repeat" description="ANK" evidence="1">
    <location>
        <begin position="281"/>
        <end position="313"/>
    </location>
</feature>
<dbReference type="InterPro" id="IPR002110">
    <property type="entry name" value="Ankyrin_rpt"/>
</dbReference>
<protein>
    <recommendedName>
        <fullName evidence="2">Fibronectin type-III domain-containing protein</fullName>
    </recommendedName>
</protein>